<organism evidence="1 2">
    <name type="scientific">Desulfitobacterium hafniense DP7</name>
    <dbReference type="NCBI Taxonomy" id="537010"/>
    <lineage>
        <taxon>Bacteria</taxon>
        <taxon>Bacillati</taxon>
        <taxon>Bacillota</taxon>
        <taxon>Clostridia</taxon>
        <taxon>Eubacteriales</taxon>
        <taxon>Desulfitobacteriaceae</taxon>
        <taxon>Desulfitobacterium</taxon>
    </lineage>
</organism>
<protein>
    <submittedName>
        <fullName evidence="1">Uncharacterized protein</fullName>
    </submittedName>
</protein>
<gene>
    <name evidence="1" type="ORF">HMPREF0322_04617</name>
</gene>
<comment type="caution">
    <text evidence="1">The sequence shown here is derived from an EMBL/GenBank/DDBJ whole genome shotgun (WGS) entry which is preliminary data.</text>
</comment>
<sequence>MESGEKLTGEEFEEIKMLTNKAVSANNKKSAQVFVNRLDFMKRTLDIEPYKRIVLAELVSYVIAASGQVKDKGHWMGAVNQSLFKLEPSSEDMEIQNEMFKKRR</sequence>
<dbReference type="AlphaFoldDB" id="G9XUF8"/>
<dbReference type="RefSeq" id="WP_005816153.1">
    <property type="nucleotide sequence ID" value="NZ_JH414490.1"/>
</dbReference>
<dbReference type="EMBL" id="AFZX01000127">
    <property type="protein sequence ID" value="EHL04716.1"/>
    <property type="molecule type" value="Genomic_DNA"/>
</dbReference>
<reference evidence="1 2" key="1">
    <citation type="submission" date="2011-08" db="EMBL/GenBank/DDBJ databases">
        <authorList>
            <person name="Weinstock G."/>
            <person name="Sodergren E."/>
            <person name="Clifton S."/>
            <person name="Fulton L."/>
            <person name="Fulton B."/>
            <person name="Courtney L."/>
            <person name="Fronick C."/>
            <person name="Harrison M."/>
            <person name="Strong C."/>
            <person name="Farmer C."/>
            <person name="Delahaunty K."/>
            <person name="Markovic C."/>
            <person name="Hall O."/>
            <person name="Minx P."/>
            <person name="Tomlinson C."/>
            <person name="Mitreva M."/>
            <person name="Hou S."/>
            <person name="Chen J."/>
            <person name="Wollam A."/>
            <person name="Pepin K.H."/>
            <person name="Johnson M."/>
            <person name="Bhonagiri V."/>
            <person name="Zhang X."/>
            <person name="Suruliraj S."/>
            <person name="Warren W."/>
            <person name="Chinwalla A."/>
            <person name="Mardis E.R."/>
            <person name="Wilson R.K."/>
        </authorList>
    </citation>
    <scope>NUCLEOTIDE SEQUENCE [LARGE SCALE GENOMIC DNA]</scope>
    <source>
        <strain evidence="1 2">DP7</strain>
    </source>
</reference>
<dbReference type="HOGENOM" id="CLU_2396867_0_0_9"/>
<accession>G9XUF8</accession>
<evidence type="ECO:0000313" key="2">
    <source>
        <dbReference type="Proteomes" id="UP000004416"/>
    </source>
</evidence>
<dbReference type="Proteomes" id="UP000004416">
    <property type="component" value="Unassembled WGS sequence"/>
</dbReference>
<name>G9XUF8_DESHA</name>
<dbReference type="PATRIC" id="fig|537010.4.peg.4298"/>
<proteinExistence type="predicted"/>
<evidence type="ECO:0000313" key="1">
    <source>
        <dbReference type="EMBL" id="EHL04716.1"/>
    </source>
</evidence>